<dbReference type="Gene3D" id="2.40.50.140">
    <property type="entry name" value="Nucleic acid-binding proteins"/>
    <property type="match status" value="1"/>
</dbReference>
<comment type="caution">
    <text evidence="5">The sequence shown here is derived from an EMBL/GenBank/DDBJ whole genome shotgun (WGS) entry which is preliminary data.</text>
</comment>
<name>A0A7J6X210_THATH</name>
<protein>
    <submittedName>
        <fullName evidence="5">30S ribosomal protein S1</fullName>
    </submittedName>
</protein>
<dbReference type="Pfam" id="PF00575">
    <property type="entry name" value="S1"/>
    <property type="match status" value="1"/>
</dbReference>
<dbReference type="GO" id="GO:0003735">
    <property type="term" value="F:structural constituent of ribosome"/>
    <property type="evidence" value="ECO:0007669"/>
    <property type="project" value="TreeGrafter"/>
</dbReference>
<dbReference type="InterPro" id="IPR003029">
    <property type="entry name" value="S1_domain"/>
</dbReference>
<comment type="similarity">
    <text evidence="1">Belongs to the bacterial ribosomal protein bS1 family.</text>
</comment>
<dbReference type="SUPFAM" id="SSF50249">
    <property type="entry name" value="Nucleic acid-binding proteins"/>
    <property type="match status" value="1"/>
</dbReference>
<evidence type="ECO:0000259" key="4">
    <source>
        <dbReference type="PROSITE" id="PS50126"/>
    </source>
</evidence>
<evidence type="ECO:0000256" key="2">
    <source>
        <dbReference type="ARBA" id="ARBA00022980"/>
    </source>
</evidence>
<keyword evidence="3" id="KW-0687">Ribonucleoprotein</keyword>
<evidence type="ECO:0000313" key="5">
    <source>
        <dbReference type="EMBL" id="KAF5202412.1"/>
    </source>
</evidence>
<dbReference type="InterPro" id="IPR050437">
    <property type="entry name" value="Ribos_protein_bS1-like"/>
</dbReference>
<evidence type="ECO:0000313" key="6">
    <source>
        <dbReference type="Proteomes" id="UP000554482"/>
    </source>
</evidence>
<dbReference type="GO" id="GO:0009570">
    <property type="term" value="C:chloroplast stroma"/>
    <property type="evidence" value="ECO:0007669"/>
    <property type="project" value="TreeGrafter"/>
</dbReference>
<gene>
    <name evidence="5" type="ORF">FRX31_008000</name>
</gene>
<dbReference type="GO" id="GO:0003729">
    <property type="term" value="F:mRNA binding"/>
    <property type="evidence" value="ECO:0007669"/>
    <property type="project" value="TreeGrafter"/>
</dbReference>
<dbReference type="Proteomes" id="UP000554482">
    <property type="component" value="Unassembled WGS sequence"/>
</dbReference>
<reference evidence="5 6" key="1">
    <citation type="submission" date="2020-06" db="EMBL/GenBank/DDBJ databases">
        <title>Transcriptomic and genomic resources for Thalictrum thalictroides and T. hernandezii: Facilitating candidate gene discovery in an emerging model plant lineage.</title>
        <authorList>
            <person name="Arias T."/>
            <person name="Riano-Pachon D.M."/>
            <person name="Di Stilio V.S."/>
        </authorList>
    </citation>
    <scope>NUCLEOTIDE SEQUENCE [LARGE SCALE GENOMIC DNA]</scope>
    <source>
        <strain evidence="6">cv. WT478/WT964</strain>
        <tissue evidence="5">Leaves</tissue>
    </source>
</reference>
<dbReference type="PANTHER" id="PTHR10724:SF7">
    <property type="entry name" value="SMALL RIBOSOMAL SUBUNIT PROTEIN BS1C"/>
    <property type="match status" value="1"/>
</dbReference>
<dbReference type="AlphaFoldDB" id="A0A7J6X210"/>
<dbReference type="GO" id="GO:0006412">
    <property type="term" value="P:translation"/>
    <property type="evidence" value="ECO:0007669"/>
    <property type="project" value="TreeGrafter"/>
</dbReference>
<keyword evidence="2 5" id="KW-0689">Ribosomal protein</keyword>
<accession>A0A7J6X210</accession>
<keyword evidence="6" id="KW-1185">Reference proteome</keyword>
<evidence type="ECO:0000256" key="1">
    <source>
        <dbReference type="ARBA" id="ARBA00006767"/>
    </source>
</evidence>
<organism evidence="5 6">
    <name type="scientific">Thalictrum thalictroides</name>
    <name type="common">Rue-anemone</name>
    <name type="synonym">Anemone thalictroides</name>
    <dbReference type="NCBI Taxonomy" id="46969"/>
    <lineage>
        <taxon>Eukaryota</taxon>
        <taxon>Viridiplantae</taxon>
        <taxon>Streptophyta</taxon>
        <taxon>Embryophyta</taxon>
        <taxon>Tracheophyta</taxon>
        <taxon>Spermatophyta</taxon>
        <taxon>Magnoliopsida</taxon>
        <taxon>Ranunculales</taxon>
        <taxon>Ranunculaceae</taxon>
        <taxon>Thalictroideae</taxon>
        <taxon>Thalictrum</taxon>
    </lineage>
</organism>
<dbReference type="GO" id="GO:1990904">
    <property type="term" value="C:ribonucleoprotein complex"/>
    <property type="evidence" value="ECO:0007669"/>
    <property type="project" value="UniProtKB-KW"/>
</dbReference>
<dbReference type="SMART" id="SM00316">
    <property type="entry name" value="S1"/>
    <property type="match status" value="1"/>
</dbReference>
<dbReference type="PANTHER" id="PTHR10724">
    <property type="entry name" value="30S RIBOSOMAL PROTEIN S1"/>
    <property type="match status" value="1"/>
</dbReference>
<feature type="domain" description="S1 motif" evidence="4">
    <location>
        <begin position="24"/>
        <end position="92"/>
    </location>
</feature>
<evidence type="ECO:0000256" key="3">
    <source>
        <dbReference type="ARBA" id="ARBA00023274"/>
    </source>
</evidence>
<proteinExistence type="inferred from homology"/>
<dbReference type="PROSITE" id="PS50126">
    <property type="entry name" value="S1"/>
    <property type="match status" value="1"/>
</dbReference>
<sequence>MRNSQGSFSVTAKPWLTARHSLELDQLLLELYSLKRYRAFIDIGGINGLLNVSQIFHDRVADTAPVLQPGDTLKVMILSDDWERGRVSLSTKKLEPTSEDMIRNPKLVFVKAEEMAQTFRQRIAQAEAMACADMLSIQPEDCGENAHFKSSIN</sequence>
<dbReference type="GO" id="GO:0005840">
    <property type="term" value="C:ribosome"/>
    <property type="evidence" value="ECO:0007669"/>
    <property type="project" value="UniProtKB-KW"/>
</dbReference>
<dbReference type="EMBL" id="JABWDY010008152">
    <property type="protein sequence ID" value="KAF5202412.1"/>
    <property type="molecule type" value="Genomic_DNA"/>
</dbReference>
<dbReference type="OrthoDB" id="1693536at2759"/>
<dbReference type="InterPro" id="IPR012340">
    <property type="entry name" value="NA-bd_OB-fold"/>
</dbReference>